<dbReference type="EMBL" id="LR797182">
    <property type="protein sequence ID" value="CAB4192502.1"/>
    <property type="molecule type" value="Genomic_DNA"/>
</dbReference>
<name>A0A6J5R9R5_9CAUD</name>
<protein>
    <submittedName>
        <fullName evidence="3">Uncharacterized protein</fullName>
    </submittedName>
</protein>
<proteinExistence type="predicted"/>
<evidence type="ECO:0000313" key="2">
    <source>
        <dbReference type="EMBL" id="CAB4173662.1"/>
    </source>
</evidence>
<reference evidence="3" key="1">
    <citation type="submission" date="2020-05" db="EMBL/GenBank/DDBJ databases">
        <authorList>
            <person name="Chiriac C."/>
            <person name="Salcher M."/>
            <person name="Ghai R."/>
            <person name="Kavagutti S V."/>
        </authorList>
    </citation>
    <scope>NUCLEOTIDE SEQUENCE</scope>
</reference>
<evidence type="ECO:0000313" key="1">
    <source>
        <dbReference type="EMBL" id="CAB4134987.1"/>
    </source>
</evidence>
<sequence>MAHFALVDDGGIVREVIVISNANCGGGTFPASEPVGQAFINGPHPDCLALEGTWKQTSYSGSFRGCFAGFGYSYDPAADIFVPPAP</sequence>
<dbReference type="EMBL" id="LR796918">
    <property type="protein sequence ID" value="CAB4173662.1"/>
    <property type="molecule type" value="Genomic_DNA"/>
</dbReference>
<organism evidence="3">
    <name type="scientific">uncultured Caudovirales phage</name>
    <dbReference type="NCBI Taxonomy" id="2100421"/>
    <lineage>
        <taxon>Viruses</taxon>
        <taxon>Duplodnaviria</taxon>
        <taxon>Heunggongvirae</taxon>
        <taxon>Uroviricota</taxon>
        <taxon>Caudoviricetes</taxon>
        <taxon>Peduoviridae</taxon>
        <taxon>Maltschvirus</taxon>
        <taxon>Maltschvirus maltsch</taxon>
    </lineage>
</organism>
<dbReference type="EMBL" id="LR796292">
    <property type="protein sequence ID" value="CAB4134987.1"/>
    <property type="molecule type" value="Genomic_DNA"/>
</dbReference>
<gene>
    <name evidence="3" type="ORF">UFOVP1231_37</name>
    <name evidence="1" type="ORF">UFOVP283_46</name>
    <name evidence="2" type="ORF">UFOVP957_2</name>
</gene>
<evidence type="ECO:0000313" key="3">
    <source>
        <dbReference type="EMBL" id="CAB4192502.1"/>
    </source>
</evidence>
<accession>A0A6J5R9R5</accession>